<proteinExistence type="inferred from homology"/>
<dbReference type="GeneTree" id="ENSGT00390000002417"/>
<evidence type="ECO:0000313" key="7">
    <source>
        <dbReference type="Ensembl" id="ENSOMYP00000124555.1"/>
    </source>
</evidence>
<evidence type="ECO:0008006" key="9">
    <source>
        <dbReference type="Google" id="ProtNLM"/>
    </source>
</evidence>
<dbReference type="GO" id="GO:0051131">
    <property type="term" value="P:chaperone-mediated protein complex assembly"/>
    <property type="evidence" value="ECO:0007669"/>
    <property type="project" value="InterPro"/>
</dbReference>
<feature type="region of interest" description="Disordered" evidence="6">
    <location>
        <begin position="541"/>
        <end position="578"/>
    </location>
</feature>
<feature type="compositionally biased region" description="Polar residues" evidence="6">
    <location>
        <begin position="567"/>
        <end position="577"/>
    </location>
</feature>
<evidence type="ECO:0000256" key="5">
    <source>
        <dbReference type="RuleBase" id="RU004187"/>
    </source>
</evidence>
<dbReference type="Ensembl" id="ENSOMYT00000136298.1">
    <property type="protein sequence ID" value="ENSOMYP00000124555.1"/>
    <property type="gene ID" value="ENSOMYG00000042063.2"/>
</dbReference>
<dbReference type="Gene3D" id="1.10.560.10">
    <property type="entry name" value="GroEL-like equatorial domain"/>
    <property type="match status" value="1"/>
</dbReference>
<evidence type="ECO:0000256" key="6">
    <source>
        <dbReference type="SAM" id="MobiDB-lite"/>
    </source>
</evidence>
<feature type="compositionally biased region" description="Basic residues" evidence="6">
    <location>
        <begin position="450"/>
        <end position="462"/>
    </location>
</feature>
<dbReference type="InterPro" id="IPR027410">
    <property type="entry name" value="TCP-1-like_intermed_sf"/>
</dbReference>
<keyword evidence="8" id="KW-1185">Reference proteome</keyword>
<dbReference type="Gene3D" id="3.50.7.10">
    <property type="entry name" value="GroEL"/>
    <property type="match status" value="1"/>
</dbReference>
<evidence type="ECO:0000256" key="1">
    <source>
        <dbReference type="ARBA" id="ARBA00008020"/>
    </source>
</evidence>
<feature type="region of interest" description="Disordered" evidence="6">
    <location>
        <begin position="450"/>
        <end position="520"/>
    </location>
</feature>
<keyword evidence="3 5" id="KW-0067">ATP-binding</keyword>
<sequence length="721" mass="78451">MGMRLQPRCLQLDSVLQTVSVLEAVIRRSFGPDGGQVLFTRDTGQTLLTRHGTRILTALRVEHPLARMVVECVRRHSSVTGDGSKTFVLLLASLLREIQKHTRKARQEGAGAKRLAEALLAFGLDELSDVITVAVAPHGSSLSDPHTPGQTDTHTLCRLLSAFLHTRISPTHAEIISQLTCELLSHWSCHGDFINEHFPALHTAVSGFPIGCSRLLEGQVIHADFSTPLPLRDHGPIRALAVTEPLEPSLLIGGTVLELGGANREIESVCVRLGRRLDSVCVILQHLGVSLLLSSVRQSEAFLAAVGRYGVCVLECVCEDDLTLFSVLSGAQPVSDWAVIGQEHVATVTFCRPLVLGAHRFVNVGFPKAEDRGRPHSLVVCGLTEGQTEQSVCAVRDALHMLHTTWGPKHRTRATERTARTDVMEPCCVISVGGTFEFLLHHTLLQRKHRHTHSVTHRHTHTPSHTDTHTLSHTDTHTLSHTDTHTLSHTDTHTLSHTDTHTLSHTDTHTLSHTDTHTLSHTDTHTLSHIDTHTLSHTDTHTLSHTDTHTPSHTDTHTPSHTDTHTQSNADTHTLSHLDNPAVSGMLAEALLSVPRQIYSHNPRHYLEAHAHTLSCMRNHGNSTNPPEISAVLAADGSNMVQAGTGSGSMSGSGSGSGVKEVTVWSSSGSSSGVESVSCKYQLILAVLQCLRSLLSVDTVLHANTSHTLSYTCQREEEEDD</sequence>
<dbReference type="Proteomes" id="UP000694395">
    <property type="component" value="Chromosome 15"/>
</dbReference>
<name>A0A8K9WX72_ONCMY</name>
<dbReference type="InterPro" id="IPR042619">
    <property type="entry name" value="BBS10"/>
</dbReference>
<dbReference type="GO" id="GO:0140662">
    <property type="term" value="F:ATP-dependent protein folding chaperone"/>
    <property type="evidence" value="ECO:0007669"/>
    <property type="project" value="InterPro"/>
</dbReference>
<dbReference type="PRINTS" id="PR00304">
    <property type="entry name" value="TCOMPLEXTCP1"/>
</dbReference>
<evidence type="ECO:0000256" key="2">
    <source>
        <dbReference type="ARBA" id="ARBA00022741"/>
    </source>
</evidence>
<dbReference type="InterPro" id="IPR002423">
    <property type="entry name" value="Cpn60/GroEL/TCP-1"/>
</dbReference>
<evidence type="ECO:0000256" key="3">
    <source>
        <dbReference type="ARBA" id="ARBA00022840"/>
    </source>
</evidence>
<keyword evidence="4 5" id="KW-0143">Chaperone</keyword>
<dbReference type="GO" id="GO:0005524">
    <property type="term" value="F:ATP binding"/>
    <property type="evidence" value="ECO:0007669"/>
    <property type="project" value="UniProtKB-KW"/>
</dbReference>
<reference evidence="7" key="3">
    <citation type="submission" date="2025-09" db="UniProtKB">
        <authorList>
            <consortium name="Ensembl"/>
        </authorList>
    </citation>
    <scope>IDENTIFICATION</scope>
</reference>
<feature type="compositionally biased region" description="Basic and acidic residues" evidence="6">
    <location>
        <begin position="464"/>
        <end position="520"/>
    </location>
</feature>
<dbReference type="Gene3D" id="3.30.260.10">
    <property type="entry name" value="TCP-1-like chaperonin intermediate domain"/>
    <property type="match status" value="1"/>
</dbReference>
<dbReference type="PANTHER" id="PTHR14667">
    <property type="entry name" value="BARDET-BIEDL SYNDROME 10 PROTEIN"/>
    <property type="match status" value="1"/>
</dbReference>
<dbReference type="InterPro" id="IPR017998">
    <property type="entry name" value="Chaperone_TCP-1"/>
</dbReference>
<evidence type="ECO:0000256" key="4">
    <source>
        <dbReference type="ARBA" id="ARBA00023186"/>
    </source>
</evidence>
<dbReference type="Pfam" id="PF00118">
    <property type="entry name" value="Cpn60_TCP1"/>
    <property type="match status" value="1"/>
</dbReference>
<feature type="compositionally biased region" description="Basic and acidic residues" evidence="6">
    <location>
        <begin position="541"/>
        <end position="564"/>
    </location>
</feature>
<dbReference type="SUPFAM" id="SSF48592">
    <property type="entry name" value="GroEL equatorial domain-like"/>
    <property type="match status" value="1"/>
</dbReference>
<reference evidence="7" key="2">
    <citation type="submission" date="2025-08" db="UniProtKB">
        <authorList>
            <consortium name="Ensembl"/>
        </authorList>
    </citation>
    <scope>IDENTIFICATION</scope>
</reference>
<reference evidence="7" key="1">
    <citation type="submission" date="2020-07" db="EMBL/GenBank/DDBJ databases">
        <title>A long reads based de novo assembly of the rainbow trout Arlee double haploid line genome.</title>
        <authorList>
            <person name="Gao G."/>
            <person name="Palti Y."/>
        </authorList>
    </citation>
    <scope>NUCLEOTIDE SEQUENCE [LARGE SCALE GENOMIC DNA]</scope>
</reference>
<organism evidence="7 8">
    <name type="scientific">Oncorhynchus mykiss</name>
    <name type="common">Rainbow trout</name>
    <name type="synonym">Salmo gairdneri</name>
    <dbReference type="NCBI Taxonomy" id="8022"/>
    <lineage>
        <taxon>Eukaryota</taxon>
        <taxon>Metazoa</taxon>
        <taxon>Chordata</taxon>
        <taxon>Craniata</taxon>
        <taxon>Vertebrata</taxon>
        <taxon>Euteleostomi</taxon>
        <taxon>Actinopterygii</taxon>
        <taxon>Neopterygii</taxon>
        <taxon>Teleostei</taxon>
        <taxon>Protacanthopterygii</taxon>
        <taxon>Salmoniformes</taxon>
        <taxon>Salmonidae</taxon>
        <taxon>Salmoninae</taxon>
        <taxon>Oncorhynchus</taxon>
    </lineage>
</organism>
<dbReference type="InterPro" id="IPR027409">
    <property type="entry name" value="GroEL-like_apical_dom_sf"/>
</dbReference>
<dbReference type="InterPro" id="IPR027413">
    <property type="entry name" value="GROEL-like_equatorial_sf"/>
</dbReference>
<keyword evidence="2 5" id="KW-0547">Nucleotide-binding</keyword>
<dbReference type="AlphaFoldDB" id="A0A8K9WX72"/>
<accession>A0A8K9WX72</accession>
<protein>
    <recommendedName>
        <fullName evidence="9">Bardet-Biedl syndrome 10</fullName>
    </recommendedName>
</protein>
<comment type="similarity">
    <text evidence="1 5">Belongs to the TCP-1 chaperonin family.</text>
</comment>
<evidence type="ECO:0000313" key="8">
    <source>
        <dbReference type="Proteomes" id="UP000694395"/>
    </source>
</evidence>
<dbReference type="PANTHER" id="PTHR14667:SF2">
    <property type="entry name" value="BARDET-BIEDL SYNDROME 10 PROTEIN"/>
    <property type="match status" value="1"/>
</dbReference>